<dbReference type="GO" id="GO:0006537">
    <property type="term" value="P:glutamate biosynthetic process"/>
    <property type="evidence" value="ECO:0007669"/>
    <property type="project" value="UniProtKB-KW"/>
</dbReference>
<organism evidence="16 17">
    <name type="scientific">Leptospirillum ferrooxidans (strain C2-3)</name>
    <dbReference type="NCBI Taxonomy" id="1162668"/>
    <lineage>
        <taxon>Bacteria</taxon>
        <taxon>Pseudomonadati</taxon>
        <taxon>Nitrospirota</taxon>
        <taxon>Nitrospiria</taxon>
        <taxon>Nitrospirales</taxon>
        <taxon>Nitrospiraceae</taxon>
        <taxon>Leptospirillum</taxon>
    </lineage>
</organism>
<evidence type="ECO:0000256" key="2">
    <source>
        <dbReference type="ARBA" id="ARBA00001927"/>
    </source>
</evidence>
<evidence type="ECO:0000313" key="16">
    <source>
        <dbReference type="EMBL" id="BAM06698.1"/>
    </source>
</evidence>
<proteinExistence type="inferred from homology"/>
<dbReference type="PANTHER" id="PTHR11938">
    <property type="entry name" value="FAD NADPH DEHYDROGENASE/OXIDOREDUCTASE"/>
    <property type="match status" value="1"/>
</dbReference>
<evidence type="ECO:0000256" key="11">
    <source>
        <dbReference type="ARBA" id="ARBA00023014"/>
    </source>
</evidence>
<evidence type="ECO:0000256" key="10">
    <source>
        <dbReference type="ARBA" id="ARBA00023004"/>
    </source>
</evidence>
<dbReference type="SUPFAM" id="SSF56235">
    <property type="entry name" value="N-terminal nucleophile aminohydrolases (Ntn hydrolases)"/>
    <property type="match status" value="1"/>
</dbReference>
<keyword evidence="4" id="KW-0028">Amino-acid biosynthesis</keyword>
<dbReference type="Pfam" id="PF00310">
    <property type="entry name" value="GATase_2"/>
    <property type="match status" value="1"/>
</dbReference>
<dbReference type="PROSITE" id="PS51278">
    <property type="entry name" value="GATASE_TYPE_2"/>
    <property type="match status" value="1"/>
</dbReference>
<dbReference type="Pfam" id="PF01645">
    <property type="entry name" value="Glu_synthase"/>
    <property type="match status" value="1"/>
</dbReference>
<dbReference type="GO" id="GO:0046872">
    <property type="term" value="F:metal ion binding"/>
    <property type="evidence" value="ECO:0007669"/>
    <property type="project" value="UniProtKB-KW"/>
</dbReference>
<keyword evidence="12" id="KW-0314">Glutamate biosynthesis</keyword>
<dbReference type="GO" id="GO:0019676">
    <property type="term" value="P:ammonia assimilation cycle"/>
    <property type="evidence" value="ECO:0007669"/>
    <property type="project" value="TreeGrafter"/>
</dbReference>
<keyword evidence="11" id="KW-0411">Iron-sulfur</keyword>
<dbReference type="Proteomes" id="UP000007382">
    <property type="component" value="Chromosome"/>
</dbReference>
<dbReference type="InterPro" id="IPR036485">
    <property type="entry name" value="Glu_synth_asu_C_sf"/>
</dbReference>
<keyword evidence="5" id="KW-0285">Flavoprotein</keyword>
<evidence type="ECO:0000256" key="6">
    <source>
        <dbReference type="ARBA" id="ARBA00022643"/>
    </source>
</evidence>
<evidence type="ECO:0000256" key="1">
    <source>
        <dbReference type="ARBA" id="ARBA00001917"/>
    </source>
</evidence>
<dbReference type="RefSeq" id="WP_014449189.1">
    <property type="nucleotide sequence ID" value="NC_017094.1"/>
</dbReference>
<dbReference type="eggNOG" id="COG0069">
    <property type="taxonomic scope" value="Bacteria"/>
</dbReference>
<reference evidence="16 17" key="1">
    <citation type="journal article" date="2012" name="J. Bacteriol.">
        <title>Complete Genome Sequence of Leptospirillum ferrooxidans Strain C2-3, Isolated from a Fresh Volcanic Ash Deposit on the Island of Miyake, Japan.</title>
        <authorList>
            <person name="Fujimura R."/>
            <person name="Sato Y."/>
            <person name="Nishizawa T."/>
            <person name="Oshima K."/>
            <person name="Kim S.-W."/>
            <person name="Hattori M."/>
            <person name="Kamijo T."/>
            <person name="Ohta H."/>
        </authorList>
    </citation>
    <scope>NUCLEOTIDE SEQUENCE [LARGE SCALE GENOMIC DNA]</scope>
    <source>
        <strain evidence="16 17">C2-3</strain>
    </source>
</reference>
<dbReference type="CDD" id="cd00504">
    <property type="entry name" value="GXGXG"/>
    <property type="match status" value="1"/>
</dbReference>
<keyword evidence="13" id="KW-0003">3Fe-4S</keyword>
<evidence type="ECO:0000256" key="7">
    <source>
        <dbReference type="ARBA" id="ARBA00022723"/>
    </source>
</evidence>
<dbReference type="GO" id="GO:0051538">
    <property type="term" value="F:3 iron, 4 sulfur cluster binding"/>
    <property type="evidence" value="ECO:0007669"/>
    <property type="project" value="UniProtKB-KW"/>
</dbReference>
<evidence type="ECO:0000256" key="9">
    <source>
        <dbReference type="ARBA" id="ARBA00023002"/>
    </source>
</evidence>
<dbReference type="CDD" id="cd02808">
    <property type="entry name" value="GltS_FMN"/>
    <property type="match status" value="1"/>
</dbReference>
<evidence type="ECO:0000256" key="4">
    <source>
        <dbReference type="ARBA" id="ARBA00022605"/>
    </source>
</evidence>
<dbReference type="InterPro" id="IPR013785">
    <property type="entry name" value="Aldolase_TIM"/>
</dbReference>
<dbReference type="InterPro" id="IPR017932">
    <property type="entry name" value="GATase_2_dom"/>
</dbReference>
<evidence type="ECO:0000259" key="15">
    <source>
        <dbReference type="PROSITE" id="PS51278"/>
    </source>
</evidence>
<dbReference type="InterPro" id="IPR050711">
    <property type="entry name" value="ET-N_metabolism_enzyme"/>
</dbReference>
<dbReference type="InterPro" id="IPR002932">
    <property type="entry name" value="Glu_synthdom"/>
</dbReference>
<evidence type="ECO:0000256" key="3">
    <source>
        <dbReference type="ARBA" id="ARBA00009716"/>
    </source>
</evidence>
<comment type="pathway">
    <text evidence="14">Amino-acid biosynthesis.</text>
</comment>
<gene>
    <name evidence="16" type="ordered locus">LFE_0995</name>
</gene>
<dbReference type="SUPFAM" id="SSF69336">
    <property type="entry name" value="Alpha subunit of glutamate synthase, C-terminal domain"/>
    <property type="match status" value="1"/>
</dbReference>
<dbReference type="eggNOG" id="COG0067">
    <property type="taxonomic scope" value="Bacteria"/>
</dbReference>
<dbReference type="EMBL" id="AP012342">
    <property type="protein sequence ID" value="BAM06698.1"/>
    <property type="molecule type" value="Genomic_DNA"/>
</dbReference>
<dbReference type="PATRIC" id="fig|1162668.3.peg.1151"/>
<evidence type="ECO:0000256" key="13">
    <source>
        <dbReference type="ARBA" id="ARBA00023291"/>
    </source>
</evidence>
<keyword evidence="10" id="KW-0408">Iron</keyword>
<feature type="domain" description="Glutamine amidotransferase type-2" evidence="15">
    <location>
        <begin position="44"/>
        <end position="421"/>
    </location>
</feature>
<dbReference type="KEGG" id="lfc:LFE_0995"/>
<reference evidence="17" key="2">
    <citation type="submission" date="2012-03" db="EMBL/GenBank/DDBJ databases">
        <title>The complete genome sequence of the pioneer microbe on fresh volcanic deposit, Leptospirillum ferrooxidans strain C2-3.</title>
        <authorList>
            <person name="Fujimura R."/>
            <person name="Sato Y."/>
            <person name="Nishizawa T."/>
            <person name="Nanba K."/>
            <person name="Oshima K."/>
            <person name="Hattori M."/>
            <person name="Kamijo T."/>
            <person name="Ohta H."/>
        </authorList>
    </citation>
    <scope>NUCLEOTIDE SEQUENCE [LARGE SCALE GENOMIC DNA]</scope>
    <source>
        <strain evidence="17">C2-3</strain>
    </source>
</reference>
<dbReference type="GO" id="GO:0015930">
    <property type="term" value="F:glutamate synthase activity"/>
    <property type="evidence" value="ECO:0007669"/>
    <property type="project" value="InterPro"/>
</dbReference>
<accession>I0IN49</accession>
<protein>
    <submittedName>
        <fullName evidence="16">Glutamate synthase</fullName>
    </submittedName>
</protein>
<keyword evidence="8" id="KW-0315">Glutamine amidotransferase</keyword>
<dbReference type="InterPro" id="IPR002489">
    <property type="entry name" value="Glu_synth_asu_C"/>
</dbReference>
<name>I0IN49_LEPFC</name>
<evidence type="ECO:0000256" key="12">
    <source>
        <dbReference type="ARBA" id="ARBA00023164"/>
    </source>
</evidence>
<keyword evidence="7" id="KW-0479">Metal-binding</keyword>
<dbReference type="PANTHER" id="PTHR11938:SF133">
    <property type="entry name" value="GLUTAMATE SYNTHASE (NADH)"/>
    <property type="match status" value="1"/>
</dbReference>
<dbReference type="eggNOG" id="COG0070">
    <property type="taxonomic scope" value="Bacteria"/>
</dbReference>
<evidence type="ECO:0000313" key="17">
    <source>
        <dbReference type="Proteomes" id="UP000007382"/>
    </source>
</evidence>
<dbReference type="Gene3D" id="3.20.20.70">
    <property type="entry name" value="Aldolase class I"/>
    <property type="match status" value="2"/>
</dbReference>
<dbReference type="HOGENOM" id="CLU_000422_8_2_0"/>
<dbReference type="Gene3D" id="2.160.20.60">
    <property type="entry name" value="Glutamate synthase, alpha subunit, C-terminal domain"/>
    <property type="match status" value="1"/>
</dbReference>
<keyword evidence="17" id="KW-1185">Reference proteome</keyword>
<dbReference type="InterPro" id="IPR029055">
    <property type="entry name" value="Ntn_hydrolases_N"/>
</dbReference>
<comment type="similarity">
    <text evidence="3">Belongs to the glutamate synthase family.</text>
</comment>
<comment type="cofactor">
    <cofactor evidence="1">
        <name>FMN</name>
        <dbReference type="ChEBI" id="CHEBI:58210"/>
    </cofactor>
</comment>
<keyword evidence="9" id="KW-0560">Oxidoreductase</keyword>
<dbReference type="MEROPS" id="C44.003"/>
<dbReference type="Gene3D" id="3.60.20.10">
    <property type="entry name" value="Glutamine Phosphoribosylpyrophosphate, subunit 1, domain 1"/>
    <property type="match status" value="1"/>
</dbReference>
<comment type="cofactor">
    <cofactor evidence="2">
        <name>[3Fe-4S] cluster</name>
        <dbReference type="ChEBI" id="CHEBI:21137"/>
    </cofactor>
</comment>
<dbReference type="InterPro" id="IPR006982">
    <property type="entry name" value="Glu_synth_centr_N"/>
</dbReference>
<keyword evidence="6" id="KW-0288">FMN</keyword>
<evidence type="ECO:0000256" key="8">
    <source>
        <dbReference type="ARBA" id="ARBA00022962"/>
    </source>
</evidence>
<evidence type="ECO:0000256" key="14">
    <source>
        <dbReference type="ARBA" id="ARBA00029440"/>
    </source>
</evidence>
<dbReference type="STRING" id="1162668.LFE_0995"/>
<dbReference type="Pfam" id="PF01493">
    <property type="entry name" value="GXGXG"/>
    <property type="match status" value="1"/>
</dbReference>
<evidence type="ECO:0000256" key="5">
    <source>
        <dbReference type="ARBA" id="ARBA00022630"/>
    </source>
</evidence>
<dbReference type="SUPFAM" id="SSF51395">
    <property type="entry name" value="FMN-linked oxidoreductases"/>
    <property type="match status" value="1"/>
</dbReference>
<sequence>MSQLNQSNDPLAEYIPSEAHTDGVHLPKDCGMTGPFIDQEKDSCAIVAVLSRTGEPTHTTLREALSGLQMMEHRAGQINNEGDGCGVQVDIPRHLWERWLRKEGHDPQLAHDPRFIVAHIYTPRVSETAHNPKMPSESSLREEIARRFTENGLEVLSLRKGQVLSGRIPKESENEPLFWQAGLLVKEGLIPRKVAFDAKVNMETDGRIHIGSLSGDVAVYKVKGTSFVLAEYFLDFQDPQMKSRAVLGHSRYSTNTLSVTERVQPFSILGHNGEINTIDKLRRESAMLGIPPVKGGSDSQDLDRTIEGLMVQFGFSLMEAMEIVFPPITHIISALDPKMRQMYFLYRRFLGPLAQGPAAIIARYENEVVFSVDALGLRPMWLFETRDMTIVSSERGIIPSSRMIRQPKPFAPGEKMAFFLDRGTLSPMMYPEIQETLYSRYSERFHPKIPTYVRPENLPLPSVPEILQYPAGTSVGMLPAASLWNPFGYSTDDHEMISFFAQTSFEPIGSLGFDGPLAVLSKDRTNIPDYFKENVAVVTNPAIDREREMEHFSPRIVLGPRPLFGNQVHTPRGLDLALPILLGGDMGEPLLPPDRYRALADRLGIHLLEDLPRHFPQNHIRTISSTFLQKETMKEALERIHKEAIAHAESGAEILIIDDSRALLPGHLWIDPALTTALVDRALRKSPPVGNTPNLRRNLSIIVHSGSIRNLHDTIFTFSIGADAINPHIMFETALTPVKGEKVFDLDERERRIENVVGALKKGIEKVISTMGIHEMRGYGRLFSSIGVGLELSEIFATPHFLGGEKVGLSIDRLEQEARARAPYFHGEKTEKLSKTYHLYPKVWKLAGDVANQKEPYSKYQDKLSAVEIENPISLRHLLDIAPGKNTVPVESVDLKVGDQDYPFIISSMSFGSQGEVAYRAYAEASEQMNIICLNGEGGEILELIGKYPKSRGQQIASGRFGVNIALLNSSNLVEIKIGQGAKPGEGGHLPGKKVSAKVANARKATMGVDLISPSNNHDLYSIEDLAQLVAELKSANPKVRVAVKVPVISGIGTIGIGIAKAGADIITVSGFDGGTGAARMHALRYVGLPVEIGVTEVHRALLYAGLRDKVEIWADGGLKSSTDVLKIMCLGANRVGFGTLPMVAIGCTICRECQMDTCHVGIATQIETEEQANEHGLKRFVPRDFEFSVRQLKHFFTGMGEDLRRILAEIGVERAQSIVGETGHLIQIRHFDRIDLTPLLNPSSYNLDPEGFCGLSPQEEGVTLGEKITSEVERSLRLHPRAVTVQVDRTTSMDRNIGTHLSGVLHREYPTHPMVTLLINNGSITGNGMGAFIKNNMTIRVTGGAQDGVGKGAMAGRIVVLKAKNEEGQFVDGSVGKSLAYGAQGGRFLIQGDCDSRAGIRLSGAEMVIGGRITAPINDHVGHLGIHSNMKGFAFEYMTNGRAVVLGDPGPWICAGMTGGTVYLLKQPKWGFDEEAIRRRIAKGSKVVILPITKEDEGLVRGLLEDYAGEIVASGQEEEAKWLSSILSSDLRKNFIRIIPQSLQVEQTVSTE</sequence>
<dbReference type="Pfam" id="PF04898">
    <property type="entry name" value="Glu_syn_central"/>
    <property type="match status" value="1"/>
</dbReference>